<dbReference type="EMBL" id="CP141261">
    <property type="protein sequence ID" value="WRL65504.1"/>
    <property type="molecule type" value="Genomic_DNA"/>
</dbReference>
<reference evidence="2 3" key="1">
    <citation type="submission" date="2023-12" db="EMBL/GenBank/DDBJ databases">
        <title>Blastococcus brunescens sp. nov., an actonobacterium isolated from sandstone collected in sahara desert.</title>
        <authorList>
            <person name="Gtari M."/>
            <person name="Ghodhbane F."/>
        </authorList>
    </citation>
    <scope>NUCLEOTIDE SEQUENCE [LARGE SCALE GENOMIC DNA]</scope>
    <source>
        <strain evidence="2 3">BMG 8361</strain>
    </source>
</reference>
<dbReference type="Pfam" id="PF12307">
    <property type="entry name" value="DUF3631"/>
    <property type="match status" value="1"/>
</dbReference>
<evidence type="ECO:0000259" key="1">
    <source>
        <dbReference type="Pfam" id="PF12307"/>
    </source>
</evidence>
<evidence type="ECO:0000313" key="3">
    <source>
        <dbReference type="Proteomes" id="UP001324287"/>
    </source>
</evidence>
<dbReference type="Proteomes" id="UP001324287">
    <property type="component" value="Chromosome"/>
</dbReference>
<evidence type="ECO:0000313" key="2">
    <source>
        <dbReference type="EMBL" id="WRL65504.1"/>
    </source>
</evidence>
<organism evidence="2 3">
    <name type="scientific">Blastococcus brunescens</name>
    <dbReference type="NCBI Taxonomy" id="1564165"/>
    <lineage>
        <taxon>Bacteria</taxon>
        <taxon>Bacillati</taxon>
        <taxon>Actinomycetota</taxon>
        <taxon>Actinomycetes</taxon>
        <taxon>Geodermatophilales</taxon>
        <taxon>Geodermatophilaceae</taxon>
        <taxon>Blastococcus</taxon>
    </lineage>
</organism>
<dbReference type="RefSeq" id="WP_324276826.1">
    <property type="nucleotide sequence ID" value="NZ_CP141261.1"/>
</dbReference>
<gene>
    <name evidence="2" type="ORF">U6N30_07870</name>
</gene>
<sequence length="249" mass="28098">MTEGKTIVVKDFDVFAPVALAGLGNLPETLMTRSVIIRMRKRRPTERLEPYRRRRVEPEGHRLRAHLATWGASVVDALANAWPDMPAGVEDRAADCWEPLLAVADVLGGRWPELARDACEALIKATATEAGPSLRVRLLRDLHLVFGEHLAMWTSDILTELHALEESPWRSLGGEPLDPLRLAGLLREHGIRSVDVRRSDGVRKGYRRSDLWEAWERYCPDLLPSLGATPQIPRLGRHPLHRRSAPRHL</sequence>
<accession>A0ABZ1B431</accession>
<keyword evidence="3" id="KW-1185">Reference proteome</keyword>
<name>A0ABZ1B431_9ACTN</name>
<feature type="domain" description="DUF3631" evidence="1">
    <location>
        <begin position="38"/>
        <end position="218"/>
    </location>
</feature>
<protein>
    <submittedName>
        <fullName evidence="2">DUF3631 domain-containing protein</fullName>
    </submittedName>
</protein>
<dbReference type="InterPro" id="IPR022081">
    <property type="entry name" value="DUF3631"/>
</dbReference>
<proteinExistence type="predicted"/>